<reference evidence="1 2" key="1">
    <citation type="submission" date="2019-07" db="EMBL/GenBank/DDBJ databases">
        <title>De Novo Assembly of kiwifruit Actinidia rufa.</title>
        <authorList>
            <person name="Sugita-Konishi S."/>
            <person name="Sato K."/>
            <person name="Mori E."/>
            <person name="Abe Y."/>
            <person name="Kisaki G."/>
            <person name="Hamano K."/>
            <person name="Suezawa K."/>
            <person name="Otani M."/>
            <person name="Fukuda T."/>
            <person name="Manabe T."/>
            <person name="Gomi K."/>
            <person name="Tabuchi M."/>
            <person name="Akimitsu K."/>
            <person name="Kataoka I."/>
        </authorList>
    </citation>
    <scope>NUCLEOTIDE SEQUENCE [LARGE SCALE GENOMIC DNA]</scope>
    <source>
        <strain evidence="2">cv. Fuchu</strain>
    </source>
</reference>
<comment type="caution">
    <text evidence="1">The sequence shown here is derived from an EMBL/GenBank/DDBJ whole genome shotgun (WGS) entry which is preliminary data.</text>
</comment>
<sequence>MNPSKTEDDLFHHLDPPIMTHGSEIAANAVVSSHNENQNPNPRVPKPGHIDPDPHISTQFYTFNSKSHGLMIRCLLEGRLASPEEIRVATPSPVLTSWRSVWKDRNEDTAYLTAWKRIQDKLIVHVGPHGLKETIERIKQVWTVGAKFYGIPESFIRACVAECPVCSDSSGSMQRNKRRRFEYTESFDVPAKEVPRRLQQLAAKHKVVLCIRQKYIRYKPFMAEVWLWFRIRAIVPIANYNEKDKTFVYQEEGVAVFKLYAVHSGHEPGPLDGNARIMHRVVGHKGGYLMDQETVYGMSEEMENDGFGFMGKEDGDLQHSVLQQVQELRNVVGSLEGRIAKIPQEHLGLVSQELFDVVNKLRAIGEYSSKPVGLFSDKSHSDDVLVGESDLADWGDHHHERIYGDTKDGDLIEEDEVSFGRTLGDVVSWDHMRTDCRVEKDLLGDTCKPEKWLKCSEFDEKSILDCEDSKLTKPMRHDENIVSDVGLVGIQVDSFYPDNPKWYDSPCALDSTADCGDSGFRHGGIV</sequence>
<evidence type="ECO:0000313" key="2">
    <source>
        <dbReference type="Proteomes" id="UP000585474"/>
    </source>
</evidence>
<dbReference type="PANTHER" id="PTHR37745:SF1">
    <property type="entry name" value="EXPRESSED PROTEIN"/>
    <property type="match status" value="1"/>
</dbReference>
<dbReference type="PANTHER" id="PTHR37745">
    <property type="entry name" value="EXPRESSED PROTEIN"/>
    <property type="match status" value="1"/>
</dbReference>
<protein>
    <submittedName>
        <fullName evidence="1">Uncharacterized protein</fullName>
    </submittedName>
</protein>
<evidence type="ECO:0000313" key="1">
    <source>
        <dbReference type="EMBL" id="GFY92451.1"/>
    </source>
</evidence>
<name>A0A7J0F180_9ERIC</name>
<proteinExistence type="predicted"/>
<dbReference type="AlphaFoldDB" id="A0A7J0F180"/>
<accession>A0A7J0F180</accession>
<gene>
    <name evidence="1" type="ORF">Acr_08g0008470</name>
</gene>
<dbReference type="OrthoDB" id="1893723at2759"/>
<organism evidence="1 2">
    <name type="scientific">Actinidia rufa</name>
    <dbReference type="NCBI Taxonomy" id="165716"/>
    <lineage>
        <taxon>Eukaryota</taxon>
        <taxon>Viridiplantae</taxon>
        <taxon>Streptophyta</taxon>
        <taxon>Embryophyta</taxon>
        <taxon>Tracheophyta</taxon>
        <taxon>Spermatophyta</taxon>
        <taxon>Magnoliopsida</taxon>
        <taxon>eudicotyledons</taxon>
        <taxon>Gunneridae</taxon>
        <taxon>Pentapetalae</taxon>
        <taxon>asterids</taxon>
        <taxon>Ericales</taxon>
        <taxon>Actinidiaceae</taxon>
        <taxon>Actinidia</taxon>
    </lineage>
</organism>
<dbReference type="Proteomes" id="UP000585474">
    <property type="component" value="Unassembled WGS sequence"/>
</dbReference>
<keyword evidence="2" id="KW-1185">Reference proteome</keyword>
<dbReference type="EMBL" id="BJWL01000008">
    <property type="protein sequence ID" value="GFY92451.1"/>
    <property type="molecule type" value="Genomic_DNA"/>
</dbReference>